<protein>
    <recommendedName>
        <fullName evidence="5">Protein phosphatase type 2A regulatory subunit RTS3</fullName>
    </recommendedName>
</protein>
<evidence type="ECO:0000256" key="2">
    <source>
        <dbReference type="SAM" id="MobiDB-lite"/>
    </source>
</evidence>
<feature type="region of interest" description="Disordered" evidence="2">
    <location>
        <begin position="1"/>
        <end position="110"/>
    </location>
</feature>
<accession>A0A367YM68</accession>
<evidence type="ECO:0008006" key="5">
    <source>
        <dbReference type="Google" id="ProtNLM"/>
    </source>
</evidence>
<feature type="compositionally biased region" description="Low complexity" evidence="2">
    <location>
        <begin position="179"/>
        <end position="201"/>
    </location>
</feature>
<evidence type="ECO:0000313" key="3">
    <source>
        <dbReference type="EMBL" id="RCK66112.1"/>
    </source>
</evidence>
<comment type="caution">
    <text evidence="3">The sequence shown here is derived from an EMBL/GenBank/DDBJ whole genome shotgun (WGS) entry which is preliminary data.</text>
</comment>
<feature type="compositionally biased region" description="Low complexity" evidence="2">
    <location>
        <begin position="78"/>
        <end position="107"/>
    </location>
</feature>
<evidence type="ECO:0000256" key="1">
    <source>
        <dbReference type="SAM" id="Coils"/>
    </source>
</evidence>
<feature type="coiled-coil region" evidence="1">
    <location>
        <begin position="251"/>
        <end position="278"/>
    </location>
</feature>
<sequence length="279" mass="30474">MSNPMVNTRNTSTSPTLKQQSQLSTPTTTPTSPRMSASASSNNTPHSHSQAPPPSIFTSISPRNSITSFSNGRPNLTNNSQRNYSISSSTSTTSSSTNNSPSVSAGSPKRYSFSEYSNEQIIDLMEREQDAIVLKLMKEIEMLKQENKMLKMNNTSSSTGNNGNSNGTSGIMSAPITPLVRRSSSLSSRSSSGNNSRSGSVTTLMTSAPVFNYSFREREACVHNNCANNSEIVKKHKGEFNPSTRKVSLKYDEIVDENRSLKRELKKLQGELELLKNKG</sequence>
<dbReference type="STRING" id="5486.A0A367YM68"/>
<dbReference type="OrthoDB" id="4026704at2759"/>
<feature type="compositionally biased region" description="Polar residues" evidence="2">
    <location>
        <begin position="42"/>
        <end position="77"/>
    </location>
</feature>
<reference evidence="3 4" key="1">
    <citation type="submission" date="2018-06" db="EMBL/GenBank/DDBJ databases">
        <title>Whole genome sequencing of Candida tropicalis (genome annotated by CSBL at Korea University).</title>
        <authorList>
            <person name="Ahn J."/>
        </authorList>
    </citation>
    <scope>NUCLEOTIDE SEQUENCE [LARGE SCALE GENOMIC DNA]</scope>
    <source>
        <strain evidence="3 4">ATCC 20962</strain>
    </source>
</reference>
<dbReference type="Proteomes" id="UP000253472">
    <property type="component" value="Unassembled WGS sequence"/>
</dbReference>
<name>A0A367YM68_9ASCO</name>
<feature type="compositionally biased region" description="Low complexity" evidence="2">
    <location>
        <begin position="16"/>
        <end position="41"/>
    </location>
</feature>
<gene>
    <name evidence="3" type="ORF">Cantr_01853</name>
</gene>
<keyword evidence="4" id="KW-1185">Reference proteome</keyword>
<evidence type="ECO:0000313" key="4">
    <source>
        <dbReference type="Proteomes" id="UP000253472"/>
    </source>
</evidence>
<proteinExistence type="predicted"/>
<keyword evidence="1" id="KW-0175">Coiled coil</keyword>
<dbReference type="EMBL" id="QLNQ01000017">
    <property type="protein sequence ID" value="RCK66112.1"/>
    <property type="molecule type" value="Genomic_DNA"/>
</dbReference>
<dbReference type="AlphaFoldDB" id="A0A367YM68"/>
<feature type="compositionally biased region" description="Polar residues" evidence="2">
    <location>
        <begin position="1"/>
        <end position="15"/>
    </location>
</feature>
<feature type="compositionally biased region" description="Low complexity" evidence="2">
    <location>
        <begin position="153"/>
        <end position="170"/>
    </location>
</feature>
<organism evidence="3 4">
    <name type="scientific">Candida viswanathii</name>
    <dbReference type="NCBI Taxonomy" id="5486"/>
    <lineage>
        <taxon>Eukaryota</taxon>
        <taxon>Fungi</taxon>
        <taxon>Dikarya</taxon>
        <taxon>Ascomycota</taxon>
        <taxon>Saccharomycotina</taxon>
        <taxon>Pichiomycetes</taxon>
        <taxon>Debaryomycetaceae</taxon>
        <taxon>Candida/Lodderomyces clade</taxon>
        <taxon>Candida</taxon>
    </lineage>
</organism>
<feature type="region of interest" description="Disordered" evidence="2">
    <location>
        <begin position="152"/>
        <end position="202"/>
    </location>
</feature>